<organism evidence="1 2">
    <name type="scientific">Amycolatopsis camponoti</name>
    <dbReference type="NCBI Taxonomy" id="2606593"/>
    <lineage>
        <taxon>Bacteria</taxon>
        <taxon>Bacillati</taxon>
        <taxon>Actinomycetota</taxon>
        <taxon>Actinomycetes</taxon>
        <taxon>Pseudonocardiales</taxon>
        <taxon>Pseudonocardiaceae</taxon>
        <taxon>Amycolatopsis</taxon>
    </lineage>
</organism>
<evidence type="ECO:0000313" key="2">
    <source>
        <dbReference type="Proteomes" id="UP000399805"/>
    </source>
</evidence>
<gene>
    <name evidence="1" type="ORF">AA23TX_04590</name>
</gene>
<evidence type="ECO:0008006" key="3">
    <source>
        <dbReference type="Google" id="ProtNLM"/>
    </source>
</evidence>
<accession>A0A6I8LWP3</accession>
<sequence>MTFDPNDITGHGYRVYPESLRKAADDVTTAAELVVTFAQQDLAGTLLGEFDLGLPGTLTTIMPNRNGAGTVEQYNRAIETIRGISTKNAETLQQLAHALQTAASYYEQQDAAEHERLKKLEGGLP</sequence>
<proteinExistence type="predicted"/>
<dbReference type="AlphaFoldDB" id="A0A6I8LWP3"/>
<evidence type="ECO:0000313" key="1">
    <source>
        <dbReference type="EMBL" id="VVJ19569.1"/>
    </source>
</evidence>
<name>A0A6I8LWP3_9PSEU</name>
<dbReference type="EMBL" id="CABVGP010000002">
    <property type="protein sequence ID" value="VVJ19569.1"/>
    <property type="molecule type" value="Genomic_DNA"/>
</dbReference>
<keyword evidence="2" id="KW-1185">Reference proteome</keyword>
<dbReference type="Proteomes" id="UP000399805">
    <property type="component" value="Unassembled WGS sequence"/>
</dbReference>
<protein>
    <recommendedName>
        <fullName evidence="3">ESX-1 secretion-associated protein</fullName>
    </recommendedName>
</protein>
<dbReference type="RefSeq" id="WP_155544812.1">
    <property type="nucleotide sequence ID" value="NZ_CABVGP010000002.1"/>
</dbReference>
<reference evidence="1 2" key="1">
    <citation type="submission" date="2019-09" db="EMBL/GenBank/DDBJ databases">
        <authorList>
            <person name="Leyn A S."/>
        </authorList>
    </citation>
    <scope>NUCLEOTIDE SEQUENCE [LARGE SCALE GENOMIC DNA]</scope>
    <source>
        <strain evidence="1">AA231_1</strain>
    </source>
</reference>